<dbReference type="EMBL" id="JAOL01000139">
    <property type="protein sequence ID" value="EUA88519.1"/>
    <property type="molecule type" value="Genomic_DNA"/>
</dbReference>
<evidence type="ECO:0000313" key="1">
    <source>
        <dbReference type="EMBL" id="EUA88519.1"/>
    </source>
</evidence>
<gene>
    <name evidence="1" type="ORF">I551_5067</name>
</gene>
<sequence>MPAMIDRQHPPCVRQTSQLMAEDLCGERPAGQQRQGRALAGRRVADHGAVVADGFSHFDPVGLRSGFHRLRP</sequence>
<protein>
    <submittedName>
        <fullName evidence="1">Uncharacterized protein</fullName>
    </submittedName>
</protein>
<dbReference type="Proteomes" id="UP000020681">
    <property type="component" value="Unassembled WGS sequence"/>
</dbReference>
<keyword evidence="2" id="KW-1185">Reference proteome</keyword>
<organism evidence="1 2">
    <name type="scientific">Mycobacterium ulcerans str. Harvey</name>
    <dbReference type="NCBI Taxonomy" id="1299332"/>
    <lineage>
        <taxon>Bacteria</taxon>
        <taxon>Bacillati</taxon>
        <taxon>Actinomycetota</taxon>
        <taxon>Actinomycetes</taxon>
        <taxon>Mycobacteriales</taxon>
        <taxon>Mycobacteriaceae</taxon>
        <taxon>Mycobacterium</taxon>
        <taxon>Mycobacterium ulcerans group</taxon>
    </lineage>
</organism>
<evidence type="ECO:0000313" key="2">
    <source>
        <dbReference type="Proteomes" id="UP000020681"/>
    </source>
</evidence>
<name>A0ABN0QUS2_MYCUL</name>
<accession>A0ABN0QUS2</accession>
<proteinExistence type="predicted"/>
<reference evidence="1 2" key="1">
    <citation type="submission" date="2014-01" db="EMBL/GenBank/DDBJ databases">
        <authorList>
            <person name="Dobos K."/>
            <person name="Lenaerts A."/>
            <person name="Ordway D."/>
            <person name="DeGroote M.A."/>
            <person name="Parker T."/>
            <person name="Sizemore C."/>
            <person name="Tallon L.J."/>
            <person name="Sadzewicz L.K."/>
            <person name="Sengamalay N."/>
            <person name="Fraser C.M."/>
            <person name="Hine E."/>
            <person name="Shefchek K.A."/>
            <person name="Das S.P."/>
            <person name="Tettelin H."/>
        </authorList>
    </citation>
    <scope>NUCLEOTIDE SEQUENCE [LARGE SCALE GENOMIC DNA]</scope>
    <source>
        <strain evidence="1 2">Harvey</strain>
    </source>
</reference>
<comment type="caution">
    <text evidence="1">The sequence shown here is derived from an EMBL/GenBank/DDBJ whole genome shotgun (WGS) entry which is preliminary data.</text>
</comment>